<protein>
    <submittedName>
        <fullName evidence="3">Uncharacterized protein</fullName>
    </submittedName>
</protein>
<dbReference type="RefSeq" id="WP_091613901.1">
    <property type="nucleotide sequence ID" value="NZ_FNNC01000003.1"/>
</dbReference>
<feature type="region of interest" description="Disordered" evidence="1">
    <location>
        <begin position="100"/>
        <end position="191"/>
    </location>
</feature>
<dbReference type="OrthoDB" id="2964190at2"/>
<organism evidence="3 4">
    <name type="scientific">Marinococcus luteus</name>
    <dbReference type="NCBI Taxonomy" id="1122204"/>
    <lineage>
        <taxon>Bacteria</taxon>
        <taxon>Bacillati</taxon>
        <taxon>Bacillota</taxon>
        <taxon>Bacilli</taxon>
        <taxon>Bacillales</taxon>
        <taxon>Bacillaceae</taxon>
        <taxon>Marinococcus</taxon>
    </lineage>
</organism>
<reference evidence="3 4" key="1">
    <citation type="submission" date="2016-10" db="EMBL/GenBank/DDBJ databases">
        <authorList>
            <person name="de Groot N.N."/>
        </authorList>
    </citation>
    <scope>NUCLEOTIDE SEQUENCE [LARGE SCALE GENOMIC DNA]</scope>
    <source>
        <strain evidence="3 4">DSM 23126</strain>
    </source>
</reference>
<feature type="compositionally biased region" description="Polar residues" evidence="1">
    <location>
        <begin position="158"/>
        <end position="167"/>
    </location>
</feature>
<keyword evidence="2" id="KW-0812">Transmembrane</keyword>
<keyword evidence="4" id="KW-1185">Reference proteome</keyword>
<keyword evidence="2" id="KW-0472">Membrane</keyword>
<proteinExistence type="predicted"/>
<feature type="transmembrane region" description="Helical" evidence="2">
    <location>
        <begin position="12"/>
        <end position="30"/>
    </location>
</feature>
<feature type="compositionally biased region" description="Basic and acidic residues" evidence="1">
    <location>
        <begin position="33"/>
        <end position="43"/>
    </location>
</feature>
<dbReference type="AlphaFoldDB" id="A0A1H2UKB9"/>
<accession>A0A1H2UKB9</accession>
<evidence type="ECO:0000313" key="3">
    <source>
        <dbReference type="EMBL" id="SDW56636.1"/>
    </source>
</evidence>
<feature type="compositionally biased region" description="Basic and acidic residues" evidence="1">
    <location>
        <begin position="112"/>
        <end position="145"/>
    </location>
</feature>
<evidence type="ECO:0000256" key="1">
    <source>
        <dbReference type="SAM" id="MobiDB-lite"/>
    </source>
</evidence>
<dbReference type="EMBL" id="FNNC01000003">
    <property type="protein sequence ID" value="SDW56636.1"/>
    <property type="molecule type" value="Genomic_DNA"/>
</dbReference>
<evidence type="ECO:0000256" key="2">
    <source>
        <dbReference type="SAM" id="Phobius"/>
    </source>
</evidence>
<dbReference type="Proteomes" id="UP000199488">
    <property type="component" value="Unassembled WGS sequence"/>
</dbReference>
<evidence type="ECO:0000313" key="4">
    <source>
        <dbReference type="Proteomes" id="UP000199488"/>
    </source>
</evidence>
<name>A0A1H2UKB9_9BACI</name>
<sequence length="191" mass="20662">MPEQQNSKLPIIIASVIIAGIGAVFLNRSARDTVKEKSSEAKETASQYKENAKNSDAVDKDDFMERIQNATELAKTIGTQLQEVYNNYGKDLLAQVQKVKDDSEEVVSTAKEAGEELKGVGDTAKDAGEELKEAGSQVKEAKDEVAGSDDDDTKTKEYQSATDASKYSDSDLPTIGSTGNMDEDINKSARE</sequence>
<keyword evidence="2" id="KW-1133">Transmembrane helix</keyword>
<feature type="region of interest" description="Disordered" evidence="1">
    <location>
        <begin position="33"/>
        <end position="57"/>
    </location>
</feature>
<gene>
    <name evidence="3" type="ORF">SAMN05421781_1768</name>
</gene>